<feature type="compositionally biased region" description="Basic and acidic residues" evidence="8">
    <location>
        <begin position="397"/>
        <end position="408"/>
    </location>
</feature>
<dbReference type="InterPro" id="IPR038185">
    <property type="entry name" value="MyTH4_dom_sf"/>
</dbReference>
<dbReference type="Gene3D" id="2.30.29.30">
    <property type="entry name" value="Pleckstrin-homology domain (PH domain)/Phosphotyrosine-binding domain (PTB)"/>
    <property type="match status" value="2"/>
</dbReference>
<dbReference type="SMART" id="SM00326">
    <property type="entry name" value="SH3"/>
    <property type="match status" value="1"/>
</dbReference>
<dbReference type="InterPro" id="IPR001452">
    <property type="entry name" value="SH3_domain"/>
</dbReference>
<dbReference type="Pfam" id="PF00063">
    <property type="entry name" value="Myosin_head"/>
    <property type="match status" value="2"/>
</dbReference>
<keyword evidence="1 6" id="KW-0728">SH3 domain</keyword>
<feature type="region of interest" description="Disordered" evidence="8">
    <location>
        <begin position="1047"/>
        <end position="1082"/>
    </location>
</feature>
<feature type="domain" description="SH3" evidence="9">
    <location>
        <begin position="1304"/>
        <end position="1365"/>
    </location>
</feature>
<dbReference type="SMART" id="SM00015">
    <property type="entry name" value="IQ"/>
    <property type="match status" value="2"/>
</dbReference>
<dbReference type="InterPro" id="IPR027417">
    <property type="entry name" value="P-loop_NTPase"/>
</dbReference>
<dbReference type="Gene3D" id="1.20.5.190">
    <property type="match status" value="1"/>
</dbReference>
<feature type="domain" description="MyTH4" evidence="10">
    <location>
        <begin position="1460"/>
        <end position="1613"/>
    </location>
</feature>
<dbReference type="CDD" id="cd13201">
    <property type="entry name" value="FERM_C_MyoXV"/>
    <property type="match status" value="1"/>
</dbReference>
<dbReference type="Pfam" id="PF26570">
    <property type="entry name" value="MYO15"/>
    <property type="match status" value="1"/>
</dbReference>
<dbReference type="GO" id="GO:0048731">
    <property type="term" value="P:system development"/>
    <property type="evidence" value="ECO:0007669"/>
    <property type="project" value="UniProtKB-ARBA"/>
</dbReference>
<dbReference type="Pfam" id="PF07653">
    <property type="entry name" value="SH3_2"/>
    <property type="match status" value="1"/>
</dbReference>
<dbReference type="Pfam" id="PF00784">
    <property type="entry name" value="MyTH4"/>
    <property type="match status" value="2"/>
</dbReference>
<dbReference type="SMART" id="SM00242">
    <property type="entry name" value="MYSc"/>
    <property type="match status" value="1"/>
</dbReference>
<dbReference type="InterPro" id="IPR000048">
    <property type="entry name" value="IQ_motif_EF-hand-BS"/>
</dbReference>
<accession>A0A498MW83</accession>
<feature type="region of interest" description="Actin-binding" evidence="7">
    <location>
        <begin position="203"/>
        <end position="225"/>
    </location>
</feature>
<evidence type="ECO:0000256" key="8">
    <source>
        <dbReference type="SAM" id="MobiDB-lite"/>
    </source>
</evidence>
<feature type="domain" description="MyTH4" evidence="10">
    <location>
        <begin position="423"/>
        <end position="571"/>
    </location>
</feature>
<dbReference type="PROSITE" id="PS50002">
    <property type="entry name" value="SH3"/>
    <property type="match status" value="1"/>
</dbReference>
<dbReference type="STRING" id="84645.A0A498MW83"/>
<evidence type="ECO:0000313" key="12">
    <source>
        <dbReference type="EMBL" id="RXN24063.1"/>
    </source>
</evidence>
<dbReference type="GO" id="GO:0003779">
    <property type="term" value="F:actin binding"/>
    <property type="evidence" value="ECO:0007669"/>
    <property type="project" value="UniProtKB-KW"/>
</dbReference>
<keyword evidence="3" id="KW-0067">ATP-binding</keyword>
<dbReference type="Gene3D" id="6.20.240.20">
    <property type="match status" value="1"/>
</dbReference>
<dbReference type="InterPro" id="IPR000857">
    <property type="entry name" value="MyTH4_dom"/>
</dbReference>
<dbReference type="EMBL" id="QBIY01012552">
    <property type="protein sequence ID" value="RXN24063.1"/>
    <property type="molecule type" value="Genomic_DNA"/>
</dbReference>
<sequence length="1928" mass="219215">MDVLPILESFGNAKTILNNNSSRFGKYLHIHICHGVVVGTSLSKYLLEKSRIVFQAKEERNYHVFYELLAGMNDWDKQDLYLQVAETYFYLNQEEYSAEQIQWYPIILEDSNGCLDLISARPYGILRILDDQTCLPQVHNFLNKNHDQFRPEVLELFARSRLQMVSGLFRKVQERYVQQKELGRARGYRNQTSTVAAHFQQSLTELTTRLERCKTTFIRCFKPNYVKLPGIFDVDYITTQLRHGGILETIHIRKEGFPIRLPFALFMERYGVLLAQRPPNQSCKEQVVTLLETIGAEEGQYQLGLTKVFMKESLYHQVEDKWSSTQTWAAVTIQRNIRGFICRRNFRFFKQKAIVIQSHIRGHQARKYYKKLKQSFTQFWAAMMITRDTIKRRHWREHTDRTTVKEAAKPTSSSSEMDGWCQPQGFPLQKPLTSLDPDDARTALEIYKLILRFTGDSDLTGWEEQMLGNYIVEKSQLRPSIRDEILAQLVYRTWDGDNEESALRGWLLLACCLSAFTPSPALEKPLLKYVSDRGPGEYRSLCQHKLLTSLQLPSPACRQHPPSQLEWTANQRKGKMVVEVNTFNEERLTVEVESWTTGEQLASWLLSYRGLKEATRGWSVSLLAGEGWTDLAGCDFVMDLLAGVEADVPIGHPPAQNDYLFNNIGDRMATTDLDDFIPPAPSMQAPGLPPFETFPWDTYEPSSISQGSRGRQMDTYVDDLFDPVFDQGPPDFERTSMLNRRMRGGGGMMPSMYTGAAMMMPTAMPQAMPAATPAVSTQQMAAQQQAFINQQALLLAQQMTMQAMTLSQKQQQEELRKREKETQRQSTRHSPPRQRRRSPPRARSPSRSRSPSPKPRSRPREEKPIPQPPEKPPETLPKPRSPVAQLETEAEVDLKAPEDQGSFQEKRDFFQKIGKGEARPKPAPKVAKPLIYATPAPPAQPKSPPPVKTEVKPIPEPPNINEAPKPQPEPKPQSKPASPKPASPKPASPKPTSPKPEPTSKIREIIKQYQSRPSPEPKAFEPVRVPAKQFVKKNDPKAEALAILKAQGPVSNQKKQWEHKPPSPPPLPESRGPRPISSDMKQKQRSLADLFGSQHQFNKMAEEESVRSQLHRFSASVYFSNPRMPGRLYLRKELFYPREKFNHPYILNLLCEQIVRDTYSDSCLKISREERRKMKDLLATFHITTNISSLDDTMKKRIVMAARDNWSNYFSRLFNVKAGNGGDAQILGVSHRGIRLLKVARASGINPKHLRLLHNYSYSQVLSVQQQGAEKVVIILSNEELELYSQHAPHIAAVIQLFLMELITNSDYVIAVKSYVTDDRSLLSLQRGDVIKILNMDGIKDGWMFGSSGGRSGLFPVDVTQPCAPPDYHSSNMERQLERKKSMRRTGSSPNIPAITNMPVNGPIYSSCLAHSVTESEYSLETESIQRSESVRQQHILAEFARRFFTEAISRPNNNKSPNEMVEYTPESLIHFSDADLSRLSVQNFMVLMQFMMDQPMKKNQTESSCVNSILQLGKEKEFLRDEIYCQIIKQTTKNHIKEGCTRGWRLFSLVTGFFACSNTLLPFCTRHLESIFQDSNHPFQELANVCLKNLKRSLSFGGRRHIPSHSEMEAILAGRNSRRLPIMLPGGSEFTCKIRSFSVAFEVVQEFCSEMGVINPAEVKEYSIHASKKGDAARPIHADEYLFDFLLDDGSITLSYHRIIWKQPLQFNNDLYLEFHYQLLVANYLAGRLLLPLNSPTIYQQVAELTALQHLALGLKDIPTNAEVKHYLPQMDRLNSTDERLLATMRSQLSTLGPLGHLDAKARFIKSVSLLPFFGFDVFTAQKASHRSCPSPSIVAVNHEVITVLDPKTQNSCLTIPMDDVQSLRSIRSKKDKMPSVEITFGSQAQTTTISFGLKQAKELCHTIAVIMEEVVKPIYSSVSSRAGTPY</sequence>
<dbReference type="GO" id="GO:0016459">
    <property type="term" value="C:myosin complex"/>
    <property type="evidence" value="ECO:0007669"/>
    <property type="project" value="UniProtKB-KW"/>
</dbReference>
<comment type="caution">
    <text evidence="12">The sequence shown here is derived from an EMBL/GenBank/DDBJ whole genome shotgun (WGS) entry which is preliminary data.</text>
</comment>
<evidence type="ECO:0000256" key="4">
    <source>
        <dbReference type="ARBA" id="ARBA00023123"/>
    </source>
</evidence>
<evidence type="ECO:0000256" key="7">
    <source>
        <dbReference type="PROSITE-ProRule" id="PRU00782"/>
    </source>
</evidence>
<feature type="domain" description="Myosin motor" evidence="11">
    <location>
        <begin position="1"/>
        <end position="93"/>
    </location>
</feature>
<keyword evidence="5" id="KW-0505">Motor protein</keyword>
<dbReference type="InterPro" id="IPR059004">
    <property type="entry name" value="MYO15"/>
</dbReference>
<evidence type="ECO:0000259" key="11">
    <source>
        <dbReference type="PROSITE" id="PS51456"/>
    </source>
</evidence>
<feature type="compositionally biased region" description="Pro residues" evidence="8">
    <location>
        <begin position="865"/>
        <end position="880"/>
    </location>
</feature>
<dbReference type="Gene3D" id="1.10.10.820">
    <property type="match status" value="1"/>
</dbReference>
<comment type="similarity">
    <text evidence="7">Belongs to the TRAFAC class myosin-kinesin ATPase superfamily. Myosin family.</text>
</comment>
<feature type="domain" description="Myosin motor" evidence="11">
    <location>
        <begin position="137"/>
        <end position="323"/>
    </location>
</feature>
<reference evidence="12 13" key="1">
    <citation type="submission" date="2018-03" db="EMBL/GenBank/DDBJ databases">
        <title>Draft genome sequence of Rohu Carp (Labeo rohita).</title>
        <authorList>
            <person name="Das P."/>
            <person name="Kushwaha B."/>
            <person name="Joshi C.G."/>
            <person name="Kumar D."/>
            <person name="Nagpure N.S."/>
            <person name="Sahoo L."/>
            <person name="Das S.P."/>
            <person name="Bit A."/>
            <person name="Patnaik S."/>
            <person name="Meher P.K."/>
            <person name="Jayasankar P."/>
            <person name="Koringa P.G."/>
            <person name="Patel N.V."/>
            <person name="Hinsu A.T."/>
            <person name="Kumar R."/>
            <person name="Pandey M."/>
            <person name="Agarwal S."/>
            <person name="Srivastava S."/>
            <person name="Singh M."/>
            <person name="Iquebal M.A."/>
            <person name="Jaiswal S."/>
            <person name="Angadi U.B."/>
            <person name="Kumar N."/>
            <person name="Raza M."/>
            <person name="Shah T.M."/>
            <person name="Rai A."/>
            <person name="Jena J.K."/>
        </authorList>
    </citation>
    <scope>NUCLEOTIDE SEQUENCE [LARGE SCALE GENOMIC DNA]</scope>
    <source>
        <strain evidence="12">DASCIFA01</strain>
        <tissue evidence="12">Testis</tissue>
    </source>
</reference>
<comment type="caution">
    <text evidence="7">Lacks conserved residue(s) required for the propagation of feature annotation.</text>
</comment>
<feature type="compositionally biased region" description="Basic and acidic residues" evidence="8">
    <location>
        <begin position="892"/>
        <end position="920"/>
    </location>
</feature>
<feature type="region of interest" description="Disordered" evidence="8">
    <location>
        <begin position="807"/>
        <end position="1027"/>
    </location>
</feature>
<evidence type="ECO:0000313" key="13">
    <source>
        <dbReference type="Proteomes" id="UP000290572"/>
    </source>
</evidence>
<organism evidence="12 13">
    <name type="scientific">Labeo rohita</name>
    <name type="common">Indian major carp</name>
    <name type="synonym">Cyprinus rohita</name>
    <dbReference type="NCBI Taxonomy" id="84645"/>
    <lineage>
        <taxon>Eukaryota</taxon>
        <taxon>Metazoa</taxon>
        <taxon>Chordata</taxon>
        <taxon>Craniata</taxon>
        <taxon>Vertebrata</taxon>
        <taxon>Euteleostomi</taxon>
        <taxon>Actinopterygii</taxon>
        <taxon>Neopterygii</taxon>
        <taxon>Teleostei</taxon>
        <taxon>Ostariophysi</taxon>
        <taxon>Cypriniformes</taxon>
        <taxon>Cyprinidae</taxon>
        <taxon>Labeoninae</taxon>
        <taxon>Labeonini</taxon>
        <taxon>Labeo</taxon>
    </lineage>
</organism>
<keyword evidence="4 7" id="KW-0518">Myosin</keyword>
<evidence type="ECO:0000256" key="1">
    <source>
        <dbReference type="ARBA" id="ARBA00022443"/>
    </source>
</evidence>
<dbReference type="Pfam" id="PF00612">
    <property type="entry name" value="IQ"/>
    <property type="match status" value="2"/>
</dbReference>
<dbReference type="PROSITE" id="PS51016">
    <property type="entry name" value="MYTH4"/>
    <property type="match status" value="2"/>
</dbReference>
<evidence type="ECO:0000259" key="10">
    <source>
        <dbReference type="PROSITE" id="PS51016"/>
    </source>
</evidence>
<keyword evidence="2" id="KW-0547">Nucleotide-binding</keyword>
<feature type="compositionally biased region" description="Pro residues" evidence="8">
    <location>
        <begin position="965"/>
        <end position="997"/>
    </location>
</feature>
<evidence type="ECO:0000256" key="5">
    <source>
        <dbReference type="ARBA" id="ARBA00023175"/>
    </source>
</evidence>
<feature type="region of interest" description="Disordered" evidence="8">
    <location>
        <begin position="397"/>
        <end position="420"/>
    </location>
</feature>
<dbReference type="InterPro" id="IPR041795">
    <property type="entry name" value="MyoXV_FERM_C"/>
</dbReference>
<feature type="compositionally biased region" description="Basic and acidic residues" evidence="8">
    <location>
        <begin position="811"/>
        <end position="823"/>
    </location>
</feature>
<dbReference type="Gene3D" id="1.20.58.530">
    <property type="match status" value="2"/>
</dbReference>
<dbReference type="Gene3D" id="1.25.40.530">
    <property type="entry name" value="MyTH4 domain"/>
    <property type="match status" value="2"/>
</dbReference>
<dbReference type="Gene3D" id="1.20.120.720">
    <property type="entry name" value="Myosin VI head, motor domain, U50 subdomain"/>
    <property type="match status" value="1"/>
</dbReference>
<dbReference type="GO" id="GO:0005524">
    <property type="term" value="F:ATP binding"/>
    <property type="evidence" value="ECO:0007669"/>
    <property type="project" value="UniProtKB-KW"/>
</dbReference>
<dbReference type="Gene3D" id="2.30.30.40">
    <property type="entry name" value="SH3 Domains"/>
    <property type="match status" value="1"/>
</dbReference>
<dbReference type="GO" id="GO:0003774">
    <property type="term" value="F:cytoskeletal motor activity"/>
    <property type="evidence" value="ECO:0007669"/>
    <property type="project" value="InterPro"/>
</dbReference>
<dbReference type="SMART" id="SM00139">
    <property type="entry name" value="MyTH4"/>
    <property type="match status" value="2"/>
</dbReference>
<evidence type="ECO:0000256" key="6">
    <source>
        <dbReference type="PROSITE-ProRule" id="PRU00192"/>
    </source>
</evidence>
<feature type="compositionally biased region" description="Basic residues" evidence="8">
    <location>
        <begin position="826"/>
        <end position="846"/>
    </location>
</feature>
<dbReference type="PANTHER" id="PTHR22692">
    <property type="entry name" value="MYOSIN VII, XV"/>
    <property type="match status" value="1"/>
</dbReference>
<dbReference type="PANTHER" id="PTHR22692:SF16">
    <property type="entry name" value="MYOSIN XVB"/>
    <property type="match status" value="1"/>
</dbReference>
<dbReference type="InterPro" id="IPR001609">
    <property type="entry name" value="Myosin_head_motor_dom-like"/>
</dbReference>
<evidence type="ECO:0000256" key="3">
    <source>
        <dbReference type="ARBA" id="ARBA00022840"/>
    </source>
</evidence>
<protein>
    <submittedName>
        <fullName evidence="12">Unconventional myosin-XVB-like protein</fullName>
    </submittedName>
</protein>
<dbReference type="PROSITE" id="PS51456">
    <property type="entry name" value="MYOSIN_MOTOR"/>
    <property type="match status" value="2"/>
</dbReference>
<evidence type="ECO:0000256" key="2">
    <source>
        <dbReference type="ARBA" id="ARBA00022741"/>
    </source>
</evidence>
<dbReference type="SUPFAM" id="SSF52540">
    <property type="entry name" value="P-loop containing nucleoside triphosphate hydrolases"/>
    <property type="match status" value="1"/>
</dbReference>
<name>A0A498MW83_LABRO</name>
<dbReference type="Gene3D" id="3.40.850.10">
    <property type="entry name" value="Kinesin motor domain"/>
    <property type="match status" value="2"/>
</dbReference>
<dbReference type="PRINTS" id="PR01217">
    <property type="entry name" value="PRICHEXTENSN"/>
</dbReference>
<dbReference type="InterPro" id="IPR011993">
    <property type="entry name" value="PH-like_dom_sf"/>
</dbReference>
<gene>
    <name evidence="12" type="ORF">ROHU_036622</name>
</gene>
<evidence type="ECO:0000259" key="9">
    <source>
        <dbReference type="PROSITE" id="PS50002"/>
    </source>
</evidence>
<proteinExistence type="inferred from homology"/>
<dbReference type="InterPro" id="IPR036961">
    <property type="entry name" value="Kinesin_motor_dom_sf"/>
</dbReference>
<dbReference type="InterPro" id="IPR036028">
    <property type="entry name" value="SH3-like_dom_sf"/>
</dbReference>
<feature type="compositionally biased region" description="Pro residues" evidence="8">
    <location>
        <begin position="935"/>
        <end position="947"/>
    </location>
</feature>
<dbReference type="PROSITE" id="PS50096">
    <property type="entry name" value="IQ"/>
    <property type="match status" value="2"/>
</dbReference>
<keyword evidence="7" id="KW-0009">Actin-binding</keyword>
<keyword evidence="13" id="KW-1185">Reference proteome</keyword>
<dbReference type="Proteomes" id="UP000290572">
    <property type="component" value="Unassembled WGS sequence"/>
</dbReference>
<dbReference type="SUPFAM" id="SSF50044">
    <property type="entry name" value="SH3-domain"/>
    <property type="match status" value="1"/>
</dbReference>
<dbReference type="InterPro" id="IPR051567">
    <property type="entry name" value="Unconventional_Myosin_ATPase"/>
</dbReference>